<keyword evidence="5" id="KW-0067">ATP-binding</keyword>
<comment type="similarity">
    <text evidence="2">Belongs to the asparagine synthetase family.</text>
</comment>
<name>A0ABP9V1X4_9BACT</name>
<keyword evidence="10" id="KW-1185">Reference proteome</keyword>
<evidence type="ECO:0000256" key="1">
    <source>
        <dbReference type="ARBA" id="ARBA00005187"/>
    </source>
</evidence>
<dbReference type="Proteomes" id="UP001424741">
    <property type="component" value="Unassembled WGS sequence"/>
</dbReference>
<dbReference type="CDD" id="cd00712">
    <property type="entry name" value="AsnB"/>
    <property type="match status" value="1"/>
</dbReference>
<dbReference type="SUPFAM" id="SSF52402">
    <property type="entry name" value="Adenine nucleotide alpha hydrolases-like"/>
    <property type="match status" value="1"/>
</dbReference>
<dbReference type="NCBIfam" id="TIGR01536">
    <property type="entry name" value="asn_synth_AEB"/>
    <property type="match status" value="1"/>
</dbReference>
<dbReference type="CDD" id="cd01991">
    <property type="entry name" value="Asn_synthase_B_C"/>
    <property type="match status" value="1"/>
</dbReference>
<dbReference type="Gene3D" id="3.40.50.620">
    <property type="entry name" value="HUPs"/>
    <property type="match status" value="1"/>
</dbReference>
<dbReference type="Gene3D" id="3.60.20.10">
    <property type="entry name" value="Glutamine Phosphoribosylpyrophosphate, subunit 1, domain 1"/>
    <property type="match status" value="1"/>
</dbReference>
<dbReference type="PANTHER" id="PTHR43284:SF1">
    <property type="entry name" value="ASPARAGINE SYNTHETASE"/>
    <property type="match status" value="1"/>
</dbReference>
<evidence type="ECO:0000313" key="10">
    <source>
        <dbReference type="Proteomes" id="UP001424741"/>
    </source>
</evidence>
<dbReference type="Pfam" id="PF13537">
    <property type="entry name" value="GATase_7"/>
    <property type="match status" value="1"/>
</dbReference>
<dbReference type="EMBL" id="BAABRL010000009">
    <property type="protein sequence ID" value="GAA5496662.1"/>
    <property type="molecule type" value="Genomic_DNA"/>
</dbReference>
<dbReference type="InterPro" id="IPR051786">
    <property type="entry name" value="ASN_synthetase/amidase"/>
</dbReference>
<dbReference type="InterPro" id="IPR029055">
    <property type="entry name" value="Ntn_hydrolases_N"/>
</dbReference>
<evidence type="ECO:0000259" key="8">
    <source>
        <dbReference type="PROSITE" id="PS51278"/>
    </source>
</evidence>
<dbReference type="InterPro" id="IPR001962">
    <property type="entry name" value="Asn_synthase"/>
</dbReference>
<dbReference type="InterPro" id="IPR033738">
    <property type="entry name" value="AsnB_N"/>
</dbReference>
<reference evidence="9 10" key="1">
    <citation type="submission" date="2024-02" db="EMBL/GenBank/DDBJ databases">
        <title>Rubritalea halochordaticola NBRC 107102.</title>
        <authorList>
            <person name="Ichikawa N."/>
            <person name="Katano-Makiyama Y."/>
            <person name="Hidaka K."/>
        </authorList>
    </citation>
    <scope>NUCLEOTIDE SEQUENCE [LARGE SCALE GENOMIC DNA]</scope>
    <source>
        <strain evidence="9 10">NBRC 107102</strain>
    </source>
</reference>
<dbReference type="InterPro" id="IPR017932">
    <property type="entry name" value="GATase_2_dom"/>
</dbReference>
<protein>
    <recommendedName>
        <fullName evidence="3">asparagine synthase (glutamine-hydrolyzing)</fullName>
        <ecNumber evidence="3">6.3.5.4</ecNumber>
    </recommendedName>
</protein>
<dbReference type="InterPro" id="IPR006426">
    <property type="entry name" value="Asn_synth_AEB"/>
</dbReference>
<dbReference type="SUPFAM" id="SSF56235">
    <property type="entry name" value="N-terminal nucleophile aminohydrolases (Ntn hydrolases)"/>
    <property type="match status" value="1"/>
</dbReference>
<evidence type="ECO:0000256" key="6">
    <source>
        <dbReference type="ARBA" id="ARBA00022962"/>
    </source>
</evidence>
<dbReference type="PANTHER" id="PTHR43284">
    <property type="entry name" value="ASPARAGINE SYNTHETASE (GLUTAMINE-HYDROLYZING)"/>
    <property type="match status" value="1"/>
</dbReference>
<comment type="catalytic activity">
    <reaction evidence="7">
        <text>L-aspartate + L-glutamine + ATP + H2O = L-asparagine + L-glutamate + AMP + diphosphate + H(+)</text>
        <dbReference type="Rhea" id="RHEA:12228"/>
        <dbReference type="ChEBI" id="CHEBI:15377"/>
        <dbReference type="ChEBI" id="CHEBI:15378"/>
        <dbReference type="ChEBI" id="CHEBI:29985"/>
        <dbReference type="ChEBI" id="CHEBI:29991"/>
        <dbReference type="ChEBI" id="CHEBI:30616"/>
        <dbReference type="ChEBI" id="CHEBI:33019"/>
        <dbReference type="ChEBI" id="CHEBI:58048"/>
        <dbReference type="ChEBI" id="CHEBI:58359"/>
        <dbReference type="ChEBI" id="CHEBI:456215"/>
        <dbReference type="EC" id="6.3.5.4"/>
    </reaction>
</comment>
<organism evidence="9 10">
    <name type="scientific">Rubritalea halochordaticola</name>
    <dbReference type="NCBI Taxonomy" id="714537"/>
    <lineage>
        <taxon>Bacteria</taxon>
        <taxon>Pseudomonadati</taxon>
        <taxon>Verrucomicrobiota</taxon>
        <taxon>Verrucomicrobiia</taxon>
        <taxon>Verrucomicrobiales</taxon>
        <taxon>Rubritaleaceae</taxon>
        <taxon>Rubritalea</taxon>
    </lineage>
</organism>
<dbReference type="PIRSF" id="PIRSF001589">
    <property type="entry name" value="Asn_synthetase_glu-h"/>
    <property type="match status" value="1"/>
</dbReference>
<evidence type="ECO:0000256" key="7">
    <source>
        <dbReference type="ARBA" id="ARBA00048741"/>
    </source>
</evidence>
<keyword evidence="6" id="KW-0315">Glutamine amidotransferase</keyword>
<dbReference type="Pfam" id="PF00733">
    <property type="entry name" value="Asn_synthase"/>
    <property type="match status" value="1"/>
</dbReference>
<sequence length="524" mass="59757">MCGFLFSAKRDEAKFSRALEVMHHRGPDASGEMHQGDYVLGHRRLIVVDLDARSNQPFYSPDGKLAIVYNGEIYNHKELARKHHLDLHTTSDTEVLLLLYQKLGADCLQELNGMFAFVVLHTDSGKVFAARDRLGIKPLHIDRRRRQAAFASEVASLLELDGHYEWDVEGLRQYIKLRTCFGSKTVYRNIEQLPAGCYYDDGRIIRYWQMPEGDQEAPGDEEVDALLRDAVKLRCMSDVPLGSYLSGGLDSTIIARLAGADHVWSVGFEDHNEFSYAQLAADQFGMQHHACVATPESFQQTAKKMIQQRREPLSVPNEVLIYLMSQQVKTKNTVVLSGEGADELFFGYDRIFRWANGQTSFSLRDFDRHYSYGSHRDDEILDAVISPYMKGGQTVLDGLARFFQLGHLHGLLKRLDFSTMLASVEARVPFVDHRLVERMAGVPFDYRMGKNDVKLPLKRIYRGMIPDEIIERPKVGFPVPLKNMPFYDPHQNGSVMDQWLKFNLRILSGCDDLYLSLKNNLPLT</sequence>
<dbReference type="PROSITE" id="PS51278">
    <property type="entry name" value="GATASE_TYPE_2"/>
    <property type="match status" value="1"/>
</dbReference>
<comment type="pathway">
    <text evidence="1">Amino-acid biosynthesis; L-asparagine biosynthesis; L-asparagine from L-aspartate (L-Gln route): step 1/1.</text>
</comment>
<gene>
    <name evidence="9" type="primary">asnB</name>
    <name evidence="9" type="ORF">Rhal01_02847</name>
</gene>
<comment type="caution">
    <text evidence="9">The sequence shown here is derived from an EMBL/GenBank/DDBJ whole genome shotgun (WGS) entry which is preliminary data.</text>
</comment>
<dbReference type="EC" id="6.3.5.4" evidence="3"/>
<evidence type="ECO:0000256" key="4">
    <source>
        <dbReference type="ARBA" id="ARBA00022741"/>
    </source>
</evidence>
<accession>A0ABP9V1X4</accession>
<evidence type="ECO:0000256" key="5">
    <source>
        <dbReference type="ARBA" id="ARBA00022840"/>
    </source>
</evidence>
<dbReference type="InterPro" id="IPR014729">
    <property type="entry name" value="Rossmann-like_a/b/a_fold"/>
</dbReference>
<keyword evidence="4" id="KW-0547">Nucleotide-binding</keyword>
<dbReference type="RefSeq" id="WP_346189293.1">
    <property type="nucleotide sequence ID" value="NZ_BAABRL010000009.1"/>
</dbReference>
<evidence type="ECO:0000256" key="3">
    <source>
        <dbReference type="ARBA" id="ARBA00012737"/>
    </source>
</evidence>
<evidence type="ECO:0000313" key="9">
    <source>
        <dbReference type="EMBL" id="GAA5496662.1"/>
    </source>
</evidence>
<proteinExistence type="inferred from homology"/>
<feature type="domain" description="Glutamine amidotransferase type-2" evidence="8">
    <location>
        <begin position="2"/>
        <end position="204"/>
    </location>
</feature>
<evidence type="ECO:0000256" key="2">
    <source>
        <dbReference type="ARBA" id="ARBA00005752"/>
    </source>
</evidence>